<dbReference type="PROSITE" id="PS00452">
    <property type="entry name" value="GUANYLATE_CYCLASE_1"/>
    <property type="match status" value="1"/>
</dbReference>
<evidence type="ECO:0000313" key="19">
    <source>
        <dbReference type="Proteomes" id="UP000678393"/>
    </source>
</evidence>
<dbReference type="InterPro" id="IPR001054">
    <property type="entry name" value="A/G_cyclase"/>
</dbReference>
<gene>
    <name evidence="18" type="ORF">CUNI_LOCUS7159</name>
</gene>
<evidence type="ECO:0000313" key="18">
    <source>
        <dbReference type="EMBL" id="CAG5121601.1"/>
    </source>
</evidence>
<evidence type="ECO:0000256" key="7">
    <source>
        <dbReference type="ARBA" id="ARBA00022741"/>
    </source>
</evidence>
<keyword evidence="19" id="KW-1185">Reference proteome</keyword>
<dbReference type="GO" id="GO:0046872">
    <property type="term" value="F:metal ion binding"/>
    <property type="evidence" value="ECO:0007669"/>
    <property type="project" value="UniProtKB-KW"/>
</dbReference>
<feature type="non-terminal residue" evidence="18">
    <location>
        <position position="496"/>
    </location>
</feature>
<keyword evidence="10 16" id="KW-1133">Transmembrane helix</keyword>
<feature type="transmembrane region" description="Helical" evidence="16">
    <location>
        <begin position="190"/>
        <end position="213"/>
    </location>
</feature>
<evidence type="ECO:0000256" key="13">
    <source>
        <dbReference type="ARBA" id="ARBA00023239"/>
    </source>
</evidence>
<evidence type="ECO:0000256" key="15">
    <source>
        <dbReference type="SAM" id="MobiDB-lite"/>
    </source>
</evidence>
<comment type="catalytic activity">
    <reaction evidence="1">
        <text>ATP = 3',5'-cyclic AMP + diphosphate</text>
        <dbReference type="Rhea" id="RHEA:15389"/>
        <dbReference type="ChEBI" id="CHEBI:30616"/>
        <dbReference type="ChEBI" id="CHEBI:33019"/>
        <dbReference type="ChEBI" id="CHEBI:58165"/>
        <dbReference type="EC" id="4.6.1.1"/>
    </reaction>
</comment>
<comment type="cofactor">
    <cofactor evidence="2">
        <name>Mg(2+)</name>
        <dbReference type="ChEBI" id="CHEBI:18420"/>
    </cofactor>
</comment>
<dbReference type="InterPro" id="IPR029787">
    <property type="entry name" value="Nucleotide_cyclase"/>
</dbReference>
<dbReference type="PANTHER" id="PTHR45627:SF8">
    <property type="entry name" value="ADENYLATE CYCLASE TYPE 9"/>
    <property type="match status" value="1"/>
</dbReference>
<dbReference type="GO" id="GO:0035556">
    <property type="term" value="P:intracellular signal transduction"/>
    <property type="evidence" value="ECO:0007669"/>
    <property type="project" value="InterPro"/>
</dbReference>
<dbReference type="GO" id="GO:0007189">
    <property type="term" value="P:adenylate cyclase-activating G protein-coupled receptor signaling pathway"/>
    <property type="evidence" value="ECO:0007669"/>
    <property type="project" value="TreeGrafter"/>
</dbReference>
<dbReference type="FunFam" id="3.30.70.1230:FF:000014">
    <property type="entry name" value="adenylate cyclase type 9"/>
    <property type="match status" value="1"/>
</dbReference>
<keyword evidence="12 16" id="KW-0472">Membrane</keyword>
<dbReference type="Proteomes" id="UP000678393">
    <property type="component" value="Unassembled WGS sequence"/>
</dbReference>
<keyword evidence="7" id="KW-0547">Nucleotide-binding</keyword>
<dbReference type="SUPFAM" id="SSF55073">
    <property type="entry name" value="Nucleotide cyclase"/>
    <property type="match status" value="1"/>
</dbReference>
<evidence type="ECO:0000256" key="2">
    <source>
        <dbReference type="ARBA" id="ARBA00001946"/>
    </source>
</evidence>
<accession>A0A8S3Z334</accession>
<feature type="transmembrane region" description="Helical" evidence="16">
    <location>
        <begin position="234"/>
        <end position="251"/>
    </location>
</feature>
<evidence type="ECO:0000256" key="11">
    <source>
        <dbReference type="ARBA" id="ARBA00022998"/>
    </source>
</evidence>
<proteinExistence type="inferred from homology"/>
<dbReference type="PANTHER" id="PTHR45627">
    <property type="entry name" value="ADENYLATE CYCLASE TYPE 1"/>
    <property type="match status" value="1"/>
</dbReference>
<evidence type="ECO:0000256" key="3">
    <source>
        <dbReference type="ARBA" id="ARBA00004141"/>
    </source>
</evidence>
<evidence type="ECO:0000256" key="9">
    <source>
        <dbReference type="ARBA" id="ARBA00022842"/>
    </source>
</evidence>
<dbReference type="GO" id="GO:0005524">
    <property type="term" value="F:ATP binding"/>
    <property type="evidence" value="ECO:0007669"/>
    <property type="project" value="UniProtKB-KW"/>
</dbReference>
<dbReference type="GO" id="GO:0004016">
    <property type="term" value="F:adenylate cyclase activity"/>
    <property type="evidence" value="ECO:0007669"/>
    <property type="project" value="UniProtKB-EC"/>
</dbReference>
<keyword evidence="13 14" id="KW-0456">Lyase</keyword>
<comment type="subcellular location">
    <subcellularLocation>
        <location evidence="3">Membrane</location>
        <topology evidence="3">Multi-pass membrane protein</topology>
    </subcellularLocation>
</comment>
<dbReference type="AlphaFoldDB" id="A0A8S3Z334"/>
<reference evidence="18" key="1">
    <citation type="submission" date="2021-04" db="EMBL/GenBank/DDBJ databases">
        <authorList>
            <consortium name="Molecular Ecology Group"/>
        </authorList>
    </citation>
    <scope>NUCLEOTIDE SEQUENCE</scope>
</reference>
<keyword evidence="8" id="KW-0067">ATP-binding</keyword>
<feature type="region of interest" description="Disordered" evidence="15">
    <location>
        <begin position="1"/>
        <end position="25"/>
    </location>
</feature>
<feature type="transmembrane region" description="Helical" evidence="16">
    <location>
        <begin position="151"/>
        <end position="170"/>
    </location>
</feature>
<evidence type="ECO:0000259" key="17">
    <source>
        <dbReference type="PROSITE" id="PS50125"/>
    </source>
</evidence>
<feature type="transmembrane region" description="Helical" evidence="16">
    <location>
        <begin position="92"/>
        <end position="112"/>
    </location>
</feature>
<dbReference type="GO" id="GO:0005886">
    <property type="term" value="C:plasma membrane"/>
    <property type="evidence" value="ECO:0007669"/>
    <property type="project" value="TreeGrafter"/>
</dbReference>
<keyword evidence="5 16" id="KW-0812">Transmembrane</keyword>
<evidence type="ECO:0000256" key="10">
    <source>
        <dbReference type="ARBA" id="ARBA00022989"/>
    </source>
</evidence>
<dbReference type="CDD" id="cd07302">
    <property type="entry name" value="CHD"/>
    <property type="match status" value="1"/>
</dbReference>
<evidence type="ECO:0000256" key="12">
    <source>
        <dbReference type="ARBA" id="ARBA00023136"/>
    </source>
</evidence>
<keyword evidence="6" id="KW-0479">Metal-binding</keyword>
<evidence type="ECO:0000256" key="1">
    <source>
        <dbReference type="ARBA" id="ARBA00001593"/>
    </source>
</evidence>
<dbReference type="OrthoDB" id="10035433at2759"/>
<evidence type="ECO:0000256" key="16">
    <source>
        <dbReference type="SAM" id="Phobius"/>
    </source>
</evidence>
<dbReference type="EMBL" id="CAJHNH020001114">
    <property type="protein sequence ID" value="CAG5121601.1"/>
    <property type="molecule type" value="Genomic_DNA"/>
</dbReference>
<sequence>MANASNSNGEPTKKETTVNFEPGSGVDADQVEVTIHQPTKVHKRRKHGYRFLPKPFERSNGSLFNPRFDSEILENYLIECYFPQARRLFRNAVYYVTIASACWALFFGLMQIQYPSNHWRYFVVASAVLFVFLIGLLILTHTAFFKKHCKAIGILLALVLIICVQLPYVFEEPDISPVGTFFGVVEILILFYSFFPFNLYFAAGFGGILSVSYEIFTMLRFPQMQAVDFIVCKLLLHLIIHLIGTFIYVMSSIRAHSSFSKIGQSVSAQRDLMIEKEIKEKMIHSLMPPVVAKSVMASHPSKDEDQEDDSPKTRRRKKIVKGEIIFRNFQMDEMKNVSILYADIVGFTKMSSNKSAERLVGLLNDLFGRFDKLCNASGCEKISTLGDCYYCVSGCPNPCPDHAKCCVEMGLSMVIAIRAFDEDHNEEVNMRVGIHTGTVLCGIVGTVRFKFDVWSNDVTLANIMESTGQPGMVHISEATREFLVNDYEMVEGEEVP</sequence>
<comment type="similarity">
    <text evidence="14">Belongs to the adenylyl cyclase class-4/guanylyl cyclase family.</text>
</comment>
<name>A0A8S3Z334_9EUPU</name>
<evidence type="ECO:0000256" key="8">
    <source>
        <dbReference type="ARBA" id="ARBA00022840"/>
    </source>
</evidence>
<feature type="transmembrane region" description="Helical" evidence="16">
    <location>
        <begin position="118"/>
        <end position="139"/>
    </location>
</feature>
<dbReference type="InterPro" id="IPR018297">
    <property type="entry name" value="A/G_cyclase_CS"/>
</dbReference>
<feature type="compositionally biased region" description="Polar residues" evidence="15">
    <location>
        <begin position="1"/>
        <end position="10"/>
    </location>
</feature>
<dbReference type="PROSITE" id="PS50125">
    <property type="entry name" value="GUANYLATE_CYCLASE_2"/>
    <property type="match status" value="1"/>
</dbReference>
<protein>
    <recommendedName>
        <fullName evidence="4">adenylate cyclase</fullName>
        <ecNumber evidence="4">4.6.1.1</ecNumber>
    </recommendedName>
</protein>
<dbReference type="SMART" id="SM00044">
    <property type="entry name" value="CYCc"/>
    <property type="match status" value="1"/>
</dbReference>
<dbReference type="EC" id="4.6.1.1" evidence="4"/>
<comment type="caution">
    <text evidence="18">The sequence shown here is derived from an EMBL/GenBank/DDBJ whole genome shotgun (WGS) entry which is preliminary data.</text>
</comment>
<evidence type="ECO:0000256" key="14">
    <source>
        <dbReference type="RuleBase" id="RU000405"/>
    </source>
</evidence>
<dbReference type="Gene3D" id="3.30.70.1230">
    <property type="entry name" value="Nucleotide cyclase"/>
    <property type="match status" value="1"/>
</dbReference>
<evidence type="ECO:0000256" key="5">
    <source>
        <dbReference type="ARBA" id="ARBA00022692"/>
    </source>
</evidence>
<dbReference type="GO" id="GO:0006171">
    <property type="term" value="P:cAMP biosynthetic process"/>
    <property type="evidence" value="ECO:0007669"/>
    <property type="project" value="UniProtKB-KW"/>
</dbReference>
<keyword evidence="11" id="KW-0115">cAMP biosynthesis</keyword>
<evidence type="ECO:0000256" key="6">
    <source>
        <dbReference type="ARBA" id="ARBA00022723"/>
    </source>
</evidence>
<organism evidence="18 19">
    <name type="scientific">Candidula unifasciata</name>
    <dbReference type="NCBI Taxonomy" id="100452"/>
    <lineage>
        <taxon>Eukaryota</taxon>
        <taxon>Metazoa</taxon>
        <taxon>Spiralia</taxon>
        <taxon>Lophotrochozoa</taxon>
        <taxon>Mollusca</taxon>
        <taxon>Gastropoda</taxon>
        <taxon>Heterobranchia</taxon>
        <taxon>Euthyneura</taxon>
        <taxon>Panpulmonata</taxon>
        <taxon>Eupulmonata</taxon>
        <taxon>Stylommatophora</taxon>
        <taxon>Helicina</taxon>
        <taxon>Helicoidea</taxon>
        <taxon>Geomitridae</taxon>
        <taxon>Candidula</taxon>
    </lineage>
</organism>
<feature type="domain" description="Guanylate cyclase" evidence="17">
    <location>
        <begin position="338"/>
        <end position="465"/>
    </location>
</feature>
<dbReference type="Pfam" id="PF00211">
    <property type="entry name" value="Guanylate_cyc"/>
    <property type="match status" value="1"/>
</dbReference>
<evidence type="ECO:0000256" key="4">
    <source>
        <dbReference type="ARBA" id="ARBA00012201"/>
    </source>
</evidence>
<keyword evidence="9" id="KW-0460">Magnesium</keyword>